<name>A0A9N9U5R5_9HYPO</name>
<evidence type="ECO:0000313" key="12">
    <source>
        <dbReference type="Proteomes" id="UP000754883"/>
    </source>
</evidence>
<dbReference type="Pfam" id="PF00069">
    <property type="entry name" value="Pkinase"/>
    <property type="match status" value="1"/>
</dbReference>
<evidence type="ECO:0000256" key="7">
    <source>
        <dbReference type="ARBA" id="ARBA00047899"/>
    </source>
</evidence>
<keyword evidence="6 9" id="KW-0067">ATP-binding</keyword>
<dbReference type="PROSITE" id="PS00107">
    <property type="entry name" value="PROTEIN_KINASE_ATP"/>
    <property type="match status" value="1"/>
</dbReference>
<dbReference type="PANTHER" id="PTHR47634">
    <property type="entry name" value="PROTEIN KINASE DOMAIN-CONTAINING PROTEIN-RELATED"/>
    <property type="match status" value="1"/>
</dbReference>
<dbReference type="PROSITE" id="PS50011">
    <property type="entry name" value="PROTEIN_KINASE_DOM"/>
    <property type="match status" value="1"/>
</dbReference>
<comment type="catalytic activity">
    <reaction evidence="8">
        <text>L-seryl-[protein] + ATP = O-phospho-L-seryl-[protein] + ADP + H(+)</text>
        <dbReference type="Rhea" id="RHEA:17989"/>
        <dbReference type="Rhea" id="RHEA-COMP:9863"/>
        <dbReference type="Rhea" id="RHEA-COMP:11604"/>
        <dbReference type="ChEBI" id="CHEBI:15378"/>
        <dbReference type="ChEBI" id="CHEBI:29999"/>
        <dbReference type="ChEBI" id="CHEBI:30616"/>
        <dbReference type="ChEBI" id="CHEBI:83421"/>
        <dbReference type="ChEBI" id="CHEBI:456216"/>
        <dbReference type="EC" id="2.7.11.1"/>
    </reaction>
</comment>
<keyword evidence="2" id="KW-0723">Serine/threonine-protein kinase</keyword>
<dbReference type="EC" id="2.7.11.1" evidence="1"/>
<keyword evidence="4 9" id="KW-0547">Nucleotide-binding</keyword>
<dbReference type="InterPro" id="IPR017441">
    <property type="entry name" value="Protein_kinase_ATP_BS"/>
</dbReference>
<keyword evidence="3" id="KW-0808">Transferase</keyword>
<comment type="catalytic activity">
    <reaction evidence="7">
        <text>L-threonyl-[protein] + ATP = O-phospho-L-threonyl-[protein] + ADP + H(+)</text>
        <dbReference type="Rhea" id="RHEA:46608"/>
        <dbReference type="Rhea" id="RHEA-COMP:11060"/>
        <dbReference type="Rhea" id="RHEA-COMP:11605"/>
        <dbReference type="ChEBI" id="CHEBI:15378"/>
        <dbReference type="ChEBI" id="CHEBI:30013"/>
        <dbReference type="ChEBI" id="CHEBI:30616"/>
        <dbReference type="ChEBI" id="CHEBI:61977"/>
        <dbReference type="ChEBI" id="CHEBI:456216"/>
        <dbReference type="EC" id="2.7.11.1"/>
    </reaction>
</comment>
<evidence type="ECO:0000259" key="10">
    <source>
        <dbReference type="PROSITE" id="PS50011"/>
    </source>
</evidence>
<dbReference type="SMART" id="SM00220">
    <property type="entry name" value="S_TKc"/>
    <property type="match status" value="1"/>
</dbReference>
<dbReference type="GO" id="GO:0005737">
    <property type="term" value="C:cytoplasm"/>
    <property type="evidence" value="ECO:0007669"/>
    <property type="project" value="TreeGrafter"/>
</dbReference>
<feature type="domain" description="Protein kinase" evidence="10">
    <location>
        <begin position="73"/>
        <end position="439"/>
    </location>
</feature>
<dbReference type="InterPro" id="IPR000719">
    <property type="entry name" value="Prot_kinase_dom"/>
</dbReference>
<dbReference type="InterPro" id="IPR011009">
    <property type="entry name" value="Kinase-like_dom_sf"/>
</dbReference>
<gene>
    <name evidence="11" type="ORF">CBYS24578_00013217</name>
</gene>
<evidence type="ECO:0000256" key="1">
    <source>
        <dbReference type="ARBA" id="ARBA00012513"/>
    </source>
</evidence>
<dbReference type="EMBL" id="CABFNO020001340">
    <property type="protein sequence ID" value="CAG9982364.1"/>
    <property type="molecule type" value="Genomic_DNA"/>
</dbReference>
<evidence type="ECO:0000256" key="4">
    <source>
        <dbReference type="ARBA" id="ARBA00022741"/>
    </source>
</evidence>
<sequence>MRRRILLPQSTARPLIWGRRSLSVTSHASVASIPSSKHRGQDSNAPVEEERYPFYDPKIFYPARIGEKLGGKYRLVSKLGWGTTSTVWLARETKRGWFFQSHQYVALKIANSSEIARKNASQEIEVSTHVLTASTSHPGRQLIRPVIDSFEIEGTNKAKHLCLVFEALRQPISAVGRQLGHDGRLPPRVLRTIVPSILKSLDFLHTECRTIHTDLKSDHFMIPFEDTSIIDDYLQQQKKTPPMLKESRGRPIYETRHDFGRLKRGIQIAKLTDFGLAVCDQKPGTLHFHNIQPLEYTAPEVLFKTGWTYSADIWNLGLVLWELVSNTSLLDGRGLGQPEFSHFTRYAQMIRLLGPPPAQLLDKVDKETYNRFYDERGKLSWCSFRYPELIPGESFNLHKLTPIVNESDKAKFISFVRRMLAWLPEERPTAAELLSDPWLEEEAGRPIDPILNL</sequence>
<dbReference type="Gene3D" id="3.30.200.20">
    <property type="entry name" value="Phosphorylase Kinase, domain 1"/>
    <property type="match status" value="1"/>
</dbReference>
<organism evidence="11 12">
    <name type="scientific">Clonostachys byssicola</name>
    <dbReference type="NCBI Taxonomy" id="160290"/>
    <lineage>
        <taxon>Eukaryota</taxon>
        <taxon>Fungi</taxon>
        <taxon>Dikarya</taxon>
        <taxon>Ascomycota</taxon>
        <taxon>Pezizomycotina</taxon>
        <taxon>Sordariomycetes</taxon>
        <taxon>Hypocreomycetidae</taxon>
        <taxon>Hypocreales</taxon>
        <taxon>Bionectriaceae</taxon>
        <taxon>Clonostachys</taxon>
    </lineage>
</organism>
<accession>A0A9N9U5R5</accession>
<dbReference type="OrthoDB" id="5979581at2759"/>
<dbReference type="GO" id="GO:0005634">
    <property type="term" value="C:nucleus"/>
    <property type="evidence" value="ECO:0007669"/>
    <property type="project" value="TreeGrafter"/>
</dbReference>
<comment type="caution">
    <text evidence="11">The sequence shown here is derived from an EMBL/GenBank/DDBJ whole genome shotgun (WGS) entry which is preliminary data.</text>
</comment>
<evidence type="ECO:0000256" key="8">
    <source>
        <dbReference type="ARBA" id="ARBA00048679"/>
    </source>
</evidence>
<dbReference type="GO" id="GO:0005524">
    <property type="term" value="F:ATP binding"/>
    <property type="evidence" value="ECO:0007669"/>
    <property type="project" value="UniProtKB-UniRule"/>
</dbReference>
<evidence type="ECO:0000256" key="3">
    <source>
        <dbReference type="ARBA" id="ARBA00022679"/>
    </source>
</evidence>
<dbReference type="SUPFAM" id="SSF56112">
    <property type="entry name" value="Protein kinase-like (PK-like)"/>
    <property type="match status" value="1"/>
</dbReference>
<protein>
    <recommendedName>
        <fullName evidence="1">non-specific serine/threonine protein kinase</fullName>
        <ecNumber evidence="1">2.7.11.1</ecNumber>
    </recommendedName>
</protein>
<dbReference type="GO" id="GO:0004674">
    <property type="term" value="F:protein serine/threonine kinase activity"/>
    <property type="evidence" value="ECO:0007669"/>
    <property type="project" value="UniProtKB-KW"/>
</dbReference>
<dbReference type="InterPro" id="IPR051334">
    <property type="entry name" value="SRPK"/>
</dbReference>
<dbReference type="PANTHER" id="PTHR47634:SF9">
    <property type="entry name" value="PROTEIN KINASE DOMAIN-CONTAINING PROTEIN-RELATED"/>
    <property type="match status" value="1"/>
</dbReference>
<keyword evidence="5" id="KW-0418">Kinase</keyword>
<evidence type="ECO:0000256" key="6">
    <source>
        <dbReference type="ARBA" id="ARBA00022840"/>
    </source>
</evidence>
<dbReference type="GO" id="GO:0000245">
    <property type="term" value="P:spliceosomal complex assembly"/>
    <property type="evidence" value="ECO:0007669"/>
    <property type="project" value="TreeGrafter"/>
</dbReference>
<evidence type="ECO:0000256" key="9">
    <source>
        <dbReference type="PROSITE-ProRule" id="PRU10141"/>
    </source>
</evidence>
<evidence type="ECO:0000313" key="11">
    <source>
        <dbReference type="EMBL" id="CAG9982364.1"/>
    </source>
</evidence>
<feature type="binding site" evidence="9">
    <location>
        <position position="108"/>
    </location>
    <ligand>
        <name>ATP</name>
        <dbReference type="ChEBI" id="CHEBI:30616"/>
    </ligand>
</feature>
<evidence type="ECO:0000256" key="2">
    <source>
        <dbReference type="ARBA" id="ARBA00022527"/>
    </source>
</evidence>
<dbReference type="GO" id="GO:0050684">
    <property type="term" value="P:regulation of mRNA processing"/>
    <property type="evidence" value="ECO:0007669"/>
    <property type="project" value="TreeGrafter"/>
</dbReference>
<dbReference type="AlphaFoldDB" id="A0A9N9U5R5"/>
<dbReference type="Proteomes" id="UP000754883">
    <property type="component" value="Unassembled WGS sequence"/>
</dbReference>
<dbReference type="Gene3D" id="1.10.510.10">
    <property type="entry name" value="Transferase(Phosphotransferase) domain 1"/>
    <property type="match status" value="1"/>
</dbReference>
<reference evidence="11" key="1">
    <citation type="submission" date="2021-10" db="EMBL/GenBank/DDBJ databases">
        <authorList>
            <person name="Piombo E."/>
        </authorList>
    </citation>
    <scope>NUCLEOTIDE SEQUENCE</scope>
</reference>
<keyword evidence="12" id="KW-1185">Reference proteome</keyword>
<evidence type="ECO:0000256" key="5">
    <source>
        <dbReference type="ARBA" id="ARBA00022777"/>
    </source>
</evidence>
<proteinExistence type="predicted"/>